<dbReference type="Gene3D" id="1.10.10.10">
    <property type="entry name" value="Winged helix-like DNA-binding domain superfamily/Winged helix DNA-binding domain"/>
    <property type="match status" value="1"/>
</dbReference>
<dbReference type="CDD" id="cd08417">
    <property type="entry name" value="PBP2_Nitroaromatics_like"/>
    <property type="match status" value="1"/>
</dbReference>
<keyword evidence="2" id="KW-0536">Nodulation</keyword>
<name>A0A2C9D062_9HYPH</name>
<dbReference type="Pfam" id="PF00126">
    <property type="entry name" value="HTH_1"/>
    <property type="match status" value="1"/>
</dbReference>
<dbReference type="GO" id="GO:0003700">
    <property type="term" value="F:DNA-binding transcription factor activity"/>
    <property type="evidence" value="ECO:0007669"/>
    <property type="project" value="InterPro"/>
</dbReference>
<dbReference type="InterPro" id="IPR050389">
    <property type="entry name" value="LysR-type_TF"/>
</dbReference>
<gene>
    <name evidence="7" type="ORF">HDIA_0048</name>
</gene>
<dbReference type="InterPro" id="IPR036388">
    <property type="entry name" value="WH-like_DNA-bd_sf"/>
</dbReference>
<dbReference type="InterPro" id="IPR037402">
    <property type="entry name" value="YidZ_PBP2"/>
</dbReference>
<accession>A0A2C9D062</accession>
<protein>
    <recommendedName>
        <fullName evidence="6">HTH lysR-type domain-containing protein</fullName>
    </recommendedName>
</protein>
<evidence type="ECO:0000259" key="6">
    <source>
        <dbReference type="PROSITE" id="PS50931"/>
    </source>
</evidence>
<dbReference type="Gene3D" id="3.40.190.10">
    <property type="entry name" value="Periplasmic binding protein-like II"/>
    <property type="match status" value="2"/>
</dbReference>
<dbReference type="PANTHER" id="PTHR30118:SF15">
    <property type="entry name" value="TRANSCRIPTIONAL REGULATORY PROTEIN"/>
    <property type="match status" value="1"/>
</dbReference>
<keyword evidence="4" id="KW-0238">DNA-binding</keyword>
<dbReference type="KEGG" id="hdi:HDIA_0048"/>
<sequence length="304" mass="32697">MSLLVVFEALMRSGKMSAVADDLGLTQSAVSHAVGRMREIFRDPLFLRNGSGVTPTPRARQLADPISEALASIRLAIQIGHGFDPATSRRNFAIAAVDSAMTELAPELLTILADEAPSCCVTFMTMPMEAAIEAIATGAIDLAIGAFSKTRTPDGRTVPTALYKESFLVMARRGHPRIGDTLDLGLYCALDHILVSFTGDRHGAVDQVLGTIGAVRRIAMVMPQFIPAFAAVAKSDAILTAPLRVCRKLGDYFDLVAYPPPIQLPDFQMQILRHNLSMGDPAINWLEAHVRRSLLGSSPVAAYA</sequence>
<dbReference type="InterPro" id="IPR036390">
    <property type="entry name" value="WH_DNA-bd_sf"/>
</dbReference>
<evidence type="ECO:0000256" key="1">
    <source>
        <dbReference type="ARBA" id="ARBA00009437"/>
    </source>
</evidence>
<dbReference type="GO" id="GO:0003677">
    <property type="term" value="F:DNA binding"/>
    <property type="evidence" value="ECO:0007669"/>
    <property type="project" value="UniProtKB-KW"/>
</dbReference>
<comment type="similarity">
    <text evidence="1">Belongs to the LysR transcriptional regulatory family.</text>
</comment>
<dbReference type="InterPro" id="IPR005119">
    <property type="entry name" value="LysR_subst-bd"/>
</dbReference>
<keyword evidence="8" id="KW-1185">Reference proteome</keyword>
<feature type="domain" description="HTH lysR-type" evidence="6">
    <location>
        <begin position="1"/>
        <end position="56"/>
    </location>
</feature>
<dbReference type="EMBL" id="LT960614">
    <property type="protein sequence ID" value="SON53589.1"/>
    <property type="molecule type" value="Genomic_DNA"/>
</dbReference>
<keyword evidence="5" id="KW-0804">Transcription</keyword>
<dbReference type="AlphaFoldDB" id="A0A2C9D062"/>
<dbReference type="InterPro" id="IPR000847">
    <property type="entry name" value="LysR_HTH_N"/>
</dbReference>
<keyword evidence="3" id="KW-0805">Transcription regulation</keyword>
<evidence type="ECO:0000256" key="2">
    <source>
        <dbReference type="ARBA" id="ARBA00022458"/>
    </source>
</evidence>
<dbReference type="SUPFAM" id="SSF46785">
    <property type="entry name" value="Winged helix' DNA-binding domain"/>
    <property type="match status" value="1"/>
</dbReference>
<dbReference type="PANTHER" id="PTHR30118">
    <property type="entry name" value="HTH-TYPE TRANSCRIPTIONAL REGULATOR LEUO-RELATED"/>
    <property type="match status" value="1"/>
</dbReference>
<proteinExistence type="inferred from homology"/>
<evidence type="ECO:0000313" key="8">
    <source>
        <dbReference type="Proteomes" id="UP000223606"/>
    </source>
</evidence>
<evidence type="ECO:0000256" key="5">
    <source>
        <dbReference type="ARBA" id="ARBA00023163"/>
    </source>
</evidence>
<evidence type="ECO:0000256" key="3">
    <source>
        <dbReference type="ARBA" id="ARBA00023015"/>
    </source>
</evidence>
<dbReference type="Proteomes" id="UP000223606">
    <property type="component" value="Chromosome 1"/>
</dbReference>
<organism evidence="7 8">
    <name type="scientific">Hartmannibacter diazotrophicus</name>
    <dbReference type="NCBI Taxonomy" id="1482074"/>
    <lineage>
        <taxon>Bacteria</taxon>
        <taxon>Pseudomonadati</taxon>
        <taxon>Pseudomonadota</taxon>
        <taxon>Alphaproteobacteria</taxon>
        <taxon>Hyphomicrobiales</taxon>
        <taxon>Pleomorphomonadaceae</taxon>
        <taxon>Hartmannibacter</taxon>
    </lineage>
</organism>
<evidence type="ECO:0000313" key="7">
    <source>
        <dbReference type="EMBL" id="SON53589.1"/>
    </source>
</evidence>
<dbReference type="Pfam" id="PF03466">
    <property type="entry name" value="LysR_substrate"/>
    <property type="match status" value="1"/>
</dbReference>
<reference evidence="8" key="1">
    <citation type="submission" date="2017-09" db="EMBL/GenBank/DDBJ databases">
        <title>Genome sequence of Nannocystis excedens DSM 71.</title>
        <authorList>
            <person name="Blom J."/>
        </authorList>
    </citation>
    <scope>NUCLEOTIDE SEQUENCE [LARGE SCALE GENOMIC DNA]</scope>
    <source>
        <strain evidence="8">type strain: E19</strain>
    </source>
</reference>
<dbReference type="PROSITE" id="PS50931">
    <property type="entry name" value="HTH_LYSR"/>
    <property type="match status" value="1"/>
</dbReference>
<dbReference type="SUPFAM" id="SSF53850">
    <property type="entry name" value="Periplasmic binding protein-like II"/>
    <property type="match status" value="1"/>
</dbReference>
<evidence type="ECO:0000256" key="4">
    <source>
        <dbReference type="ARBA" id="ARBA00023125"/>
    </source>
</evidence>